<organism evidence="2 3">
    <name type="scientific">Vitis vinifera</name>
    <name type="common">Grape</name>
    <dbReference type="NCBI Taxonomy" id="29760"/>
    <lineage>
        <taxon>Eukaryota</taxon>
        <taxon>Viridiplantae</taxon>
        <taxon>Streptophyta</taxon>
        <taxon>Embryophyta</taxon>
        <taxon>Tracheophyta</taxon>
        <taxon>Spermatophyta</taxon>
        <taxon>Magnoliopsida</taxon>
        <taxon>eudicotyledons</taxon>
        <taxon>Gunneridae</taxon>
        <taxon>Pentapetalae</taxon>
        <taxon>rosids</taxon>
        <taxon>Vitales</taxon>
        <taxon>Vitaceae</taxon>
        <taxon>Viteae</taxon>
        <taxon>Vitis</taxon>
    </lineage>
</organism>
<comment type="caution">
    <text evidence="2">The sequence shown here is derived from an EMBL/GenBank/DDBJ whole genome shotgun (WGS) entry which is preliminary data.</text>
</comment>
<dbReference type="InterPro" id="IPR015424">
    <property type="entry name" value="PyrdxlP-dep_Trfase"/>
</dbReference>
<dbReference type="EMBL" id="QGNW01000129">
    <property type="protein sequence ID" value="RVW93509.1"/>
    <property type="molecule type" value="Genomic_DNA"/>
</dbReference>
<dbReference type="InterPro" id="IPR000192">
    <property type="entry name" value="Aminotrans_V_dom"/>
</dbReference>
<evidence type="ECO:0000313" key="2">
    <source>
        <dbReference type="EMBL" id="RVW93509.1"/>
    </source>
</evidence>
<dbReference type="PANTHER" id="PTHR14237:SF80">
    <property type="entry name" value="MOLYBDENUM COFACTOR SULFURASE"/>
    <property type="match status" value="1"/>
</dbReference>
<name>A0A438IA07_VITVI</name>
<dbReference type="SUPFAM" id="SSF53383">
    <property type="entry name" value="PLP-dependent transferases"/>
    <property type="match status" value="1"/>
</dbReference>
<dbReference type="AlphaFoldDB" id="A0A438IA07"/>
<evidence type="ECO:0000259" key="1">
    <source>
        <dbReference type="Pfam" id="PF00266"/>
    </source>
</evidence>
<dbReference type="Pfam" id="PF00266">
    <property type="entry name" value="Aminotran_5"/>
    <property type="match status" value="1"/>
</dbReference>
<reference evidence="2 3" key="1">
    <citation type="journal article" date="2018" name="PLoS Genet.">
        <title>Population sequencing reveals clonal diversity and ancestral inbreeding in the grapevine cultivar Chardonnay.</title>
        <authorList>
            <person name="Roach M.J."/>
            <person name="Johnson D.L."/>
            <person name="Bohlmann J."/>
            <person name="van Vuuren H.J."/>
            <person name="Jones S.J."/>
            <person name="Pretorius I.S."/>
            <person name="Schmidt S.A."/>
            <person name="Borneman A.R."/>
        </authorList>
    </citation>
    <scope>NUCLEOTIDE SEQUENCE [LARGE SCALE GENOMIC DNA]</scope>
    <source>
        <strain evidence="3">cv. Chardonnay</strain>
        <tissue evidence="2">Leaf</tissue>
    </source>
</reference>
<dbReference type="PANTHER" id="PTHR14237">
    <property type="entry name" value="MOLYBDOPTERIN COFACTOR SULFURASE MOSC"/>
    <property type="match status" value="1"/>
</dbReference>
<dbReference type="Proteomes" id="UP000288805">
    <property type="component" value="Unassembled WGS sequence"/>
</dbReference>
<proteinExistence type="predicted"/>
<evidence type="ECO:0000313" key="3">
    <source>
        <dbReference type="Proteomes" id="UP000288805"/>
    </source>
</evidence>
<dbReference type="Gene3D" id="3.40.640.10">
    <property type="entry name" value="Type I PLP-dependent aspartate aminotransferase-like (Major domain)"/>
    <property type="match status" value="1"/>
</dbReference>
<feature type="domain" description="Aminotransferase class V" evidence="1">
    <location>
        <begin position="72"/>
        <end position="120"/>
    </location>
</feature>
<accession>A0A438IA07</accession>
<gene>
    <name evidence="2" type="primary">ABA3_3</name>
    <name evidence="2" type="ORF">CK203_035097</name>
</gene>
<dbReference type="InterPro" id="IPR015421">
    <property type="entry name" value="PyrdxlP-dep_Trfase_major"/>
</dbReference>
<sequence length="263" mass="28881">MICGPSRKRLLKTLREKRIPLRRKQNLSNLLQIGQIRREFSDIEKQEAISCCKIKCRGRVQVNGSWNMGCWMVLIDAAKGCATKPPDLSKYPADFVVISFYKLFGYPTGLGALIVRSDIVDMIVIAFHGLARKLRKLVCKREAAKLLKKTYFSGGTVAASIADIDFVKRRNDIEELFEDGTASFLKQGSVGGSPTVGGRDLADEVSLRGDQSVAGYGHKVLGQQAVVEAQSLQIFSSNEAQVFRGPVEGAKPRGALSLSKFVV</sequence>
<protein>
    <submittedName>
        <fullName evidence="2">Molybdenum cofactor sulfurase</fullName>
    </submittedName>
</protein>